<gene>
    <name evidence="1" type="ORF">GGR31_000107</name>
</gene>
<evidence type="ECO:0000313" key="1">
    <source>
        <dbReference type="EMBL" id="MDR6299491.1"/>
    </source>
</evidence>
<dbReference type="Proteomes" id="UP001257659">
    <property type="component" value="Unassembled WGS sequence"/>
</dbReference>
<name>A0ABU1K1M1_9FLAO</name>
<dbReference type="Gene3D" id="3.30.230.10">
    <property type="match status" value="1"/>
</dbReference>
<reference evidence="1 2" key="1">
    <citation type="submission" date="2023-07" db="EMBL/GenBank/DDBJ databases">
        <title>Genomic Encyclopedia of Type Strains, Phase IV (KMG-IV): sequencing the most valuable type-strain genomes for metagenomic binning, comparative biology and taxonomic classification.</title>
        <authorList>
            <person name="Goeker M."/>
        </authorList>
    </citation>
    <scope>NUCLEOTIDE SEQUENCE [LARGE SCALE GENOMIC DNA]</scope>
    <source>
        <strain evidence="1 2">DSM 102814</strain>
    </source>
</reference>
<sequence>MDKHFYSPGKLLLSGEYLVLDGAKALAVPTKFGQHLTISKTNLSHFSWISRTNTDKIWFEAEFKIENNSIQLKNLVTGEKSIADRLLKILQEIEKLQPDFLQNGIKLETKLEFPQHWGLGSSSTLIANLAEWAKIDPYKLLKQTFGGSGYDIACAQHKTPLLFELKDEKPLVKEVNFSPEFSSELFFVHLNKKQNSRDSIQHYRKQSLTDKKEYVKKVSLLTEEILASKTLSEFENLLKTHEQLLSKILNTPTIQEQLFTDYNRQLKSLGGWGGDFILATGGKKEQTYFQEKGFSTILSWEEMVL</sequence>
<dbReference type="EMBL" id="JAVDQA010000001">
    <property type="protein sequence ID" value="MDR6299491.1"/>
    <property type="molecule type" value="Genomic_DNA"/>
</dbReference>
<dbReference type="NCBIfam" id="NF040656">
    <property type="entry name" value="GHMP_GYDIA"/>
    <property type="match status" value="1"/>
</dbReference>
<comment type="caution">
    <text evidence="1">The sequence shown here is derived from an EMBL/GenBank/DDBJ whole genome shotgun (WGS) entry which is preliminary data.</text>
</comment>
<dbReference type="InterPro" id="IPR014721">
    <property type="entry name" value="Ribsml_uS5_D2-typ_fold_subgr"/>
</dbReference>
<dbReference type="RefSeq" id="WP_309726227.1">
    <property type="nucleotide sequence ID" value="NZ_JAVDQA010000001.1"/>
</dbReference>
<protein>
    <submittedName>
        <fullName evidence="1">Mevalonate kinase</fullName>
    </submittedName>
</protein>
<dbReference type="InterPro" id="IPR047765">
    <property type="entry name" value="GHMP_GYDIA-like"/>
</dbReference>
<keyword evidence="2" id="KW-1185">Reference proteome</keyword>
<proteinExistence type="predicted"/>
<dbReference type="GO" id="GO:0016301">
    <property type="term" value="F:kinase activity"/>
    <property type="evidence" value="ECO:0007669"/>
    <property type="project" value="UniProtKB-KW"/>
</dbReference>
<organism evidence="1 2">
    <name type="scientific">Mesonia maritima</name>
    <dbReference type="NCBI Taxonomy" id="1793873"/>
    <lineage>
        <taxon>Bacteria</taxon>
        <taxon>Pseudomonadati</taxon>
        <taxon>Bacteroidota</taxon>
        <taxon>Flavobacteriia</taxon>
        <taxon>Flavobacteriales</taxon>
        <taxon>Flavobacteriaceae</taxon>
        <taxon>Mesonia</taxon>
    </lineage>
</organism>
<keyword evidence="1" id="KW-0808">Transferase</keyword>
<dbReference type="InterPro" id="IPR020568">
    <property type="entry name" value="Ribosomal_Su5_D2-typ_SF"/>
</dbReference>
<accession>A0ABU1K1M1</accession>
<evidence type="ECO:0000313" key="2">
    <source>
        <dbReference type="Proteomes" id="UP001257659"/>
    </source>
</evidence>
<dbReference type="SUPFAM" id="SSF54211">
    <property type="entry name" value="Ribosomal protein S5 domain 2-like"/>
    <property type="match status" value="1"/>
</dbReference>
<keyword evidence="1" id="KW-0418">Kinase</keyword>